<dbReference type="Proteomes" id="UP000600946">
    <property type="component" value="Unassembled WGS sequence"/>
</dbReference>
<dbReference type="SUPFAM" id="SSF48371">
    <property type="entry name" value="ARM repeat"/>
    <property type="match status" value="1"/>
</dbReference>
<dbReference type="Pfam" id="PF13646">
    <property type="entry name" value="HEAT_2"/>
    <property type="match status" value="1"/>
</dbReference>
<evidence type="ECO:0008006" key="3">
    <source>
        <dbReference type="Google" id="ProtNLM"/>
    </source>
</evidence>
<dbReference type="InterPro" id="IPR002110">
    <property type="entry name" value="Ankyrin_rpt"/>
</dbReference>
<organism evidence="1 2">
    <name type="scientific">Streptomyces xanthochromogenes</name>
    <dbReference type="NCBI Taxonomy" id="67384"/>
    <lineage>
        <taxon>Bacteria</taxon>
        <taxon>Bacillati</taxon>
        <taxon>Actinomycetota</taxon>
        <taxon>Actinomycetes</taxon>
        <taxon>Kitasatosporales</taxon>
        <taxon>Streptomycetaceae</taxon>
        <taxon>Streptomyces</taxon>
    </lineage>
</organism>
<sequence length="464" mass="50746">MPTPPHELTNQLVAAVTAKDAKRVKALLAQGADPNAQSPEGLPLLCVAVAGFDDESAEALTERGADADRELADGTTPLVRAVDSGSPALVDALIGDDPRRRLPEVVQHRLLSLARHWMETGAEEELRRRTGASGAAVHRHVRDGRYSDVEEFCLGGLTCRAGHSAILTFLEERFGIMTPVLELAARAAPYSIPEKTQVNWFAASTALAVRRSPQDRFALNALRNHPDPVHRILLAGVMWSRNFSVQVGRLNQSGDTGQDAEFLAAWALEEPDGLVLSWVLEAFAEHEHPDQEAIGLRYADHPDPRVRRRIPDLFSRDVPPTDAVAVALLALSRDPVPDVRWATASELAAHFTPAFREALLDLVNDSDCDVRAQAAIALGASNDRTSAVTDALVSVLDHGEQLVRLEIVYALARRDNPRTDDAWERVGELPPGFGEVDGGGQVDHRILGYWDYQRRHRSSDSHAD</sequence>
<keyword evidence="2" id="KW-1185">Reference proteome</keyword>
<dbReference type="InterPro" id="IPR011989">
    <property type="entry name" value="ARM-like"/>
</dbReference>
<evidence type="ECO:0000313" key="2">
    <source>
        <dbReference type="Proteomes" id="UP000600946"/>
    </source>
</evidence>
<evidence type="ECO:0000313" key="1">
    <source>
        <dbReference type="EMBL" id="GGY64013.1"/>
    </source>
</evidence>
<dbReference type="Pfam" id="PF12796">
    <property type="entry name" value="Ank_2"/>
    <property type="match status" value="1"/>
</dbReference>
<accession>A0ABQ3AR38</accession>
<dbReference type="RefSeq" id="WP_190029128.1">
    <property type="nucleotide sequence ID" value="NZ_BMUU01000017.1"/>
</dbReference>
<proteinExistence type="predicted"/>
<gene>
    <name evidence="1" type="ORF">GCM10010326_68380</name>
</gene>
<reference evidence="2" key="1">
    <citation type="journal article" date="2019" name="Int. J. Syst. Evol. Microbiol.">
        <title>The Global Catalogue of Microorganisms (GCM) 10K type strain sequencing project: providing services to taxonomists for standard genome sequencing and annotation.</title>
        <authorList>
            <consortium name="The Broad Institute Genomics Platform"/>
            <consortium name="The Broad Institute Genome Sequencing Center for Infectious Disease"/>
            <person name="Wu L."/>
            <person name="Ma J."/>
        </authorList>
    </citation>
    <scope>NUCLEOTIDE SEQUENCE [LARGE SCALE GENOMIC DNA]</scope>
    <source>
        <strain evidence="2">JCM 4594</strain>
    </source>
</reference>
<dbReference type="InterPro" id="IPR036770">
    <property type="entry name" value="Ankyrin_rpt-contain_sf"/>
</dbReference>
<dbReference type="SUPFAM" id="SSF48403">
    <property type="entry name" value="Ankyrin repeat"/>
    <property type="match status" value="1"/>
</dbReference>
<dbReference type="SMART" id="SM00248">
    <property type="entry name" value="ANK"/>
    <property type="match status" value="3"/>
</dbReference>
<dbReference type="InterPro" id="IPR016024">
    <property type="entry name" value="ARM-type_fold"/>
</dbReference>
<dbReference type="GeneID" id="96294708"/>
<protein>
    <recommendedName>
        <fullName evidence="3">Ankyrin repeat domain-containing protein</fullName>
    </recommendedName>
</protein>
<dbReference type="EMBL" id="BMUU01000017">
    <property type="protein sequence ID" value="GGY64013.1"/>
    <property type="molecule type" value="Genomic_DNA"/>
</dbReference>
<name>A0ABQ3AR38_9ACTN</name>
<dbReference type="Gene3D" id="1.25.40.20">
    <property type="entry name" value="Ankyrin repeat-containing domain"/>
    <property type="match status" value="1"/>
</dbReference>
<comment type="caution">
    <text evidence="1">The sequence shown here is derived from an EMBL/GenBank/DDBJ whole genome shotgun (WGS) entry which is preliminary data.</text>
</comment>
<dbReference type="Gene3D" id="1.25.10.10">
    <property type="entry name" value="Leucine-rich Repeat Variant"/>
    <property type="match status" value="1"/>
</dbReference>